<dbReference type="GO" id="GO:0046872">
    <property type="term" value="F:metal ion binding"/>
    <property type="evidence" value="ECO:0007669"/>
    <property type="project" value="InterPro"/>
</dbReference>
<evidence type="ECO:0000256" key="1">
    <source>
        <dbReference type="ARBA" id="ARBA00037226"/>
    </source>
</evidence>
<dbReference type="AlphaFoldDB" id="A0AA39R9T2"/>
<organism evidence="3 4">
    <name type="scientific">Cladonia borealis</name>
    <dbReference type="NCBI Taxonomy" id="184061"/>
    <lineage>
        <taxon>Eukaryota</taxon>
        <taxon>Fungi</taxon>
        <taxon>Dikarya</taxon>
        <taxon>Ascomycota</taxon>
        <taxon>Pezizomycotina</taxon>
        <taxon>Lecanoromycetes</taxon>
        <taxon>OSLEUM clade</taxon>
        <taxon>Lecanoromycetidae</taxon>
        <taxon>Lecanorales</taxon>
        <taxon>Lecanorineae</taxon>
        <taxon>Cladoniaceae</taxon>
        <taxon>Cladonia</taxon>
    </lineage>
</organism>
<dbReference type="PANTHER" id="PTHR43595">
    <property type="entry name" value="37S RIBOSOMAL PROTEIN S26, MITOCHONDRIAL"/>
    <property type="match status" value="1"/>
</dbReference>
<dbReference type="Pfam" id="PF02777">
    <property type="entry name" value="Sod_Fe_C"/>
    <property type="match status" value="2"/>
</dbReference>
<feature type="domain" description="Manganese/iron superoxide dismutase C-terminal" evidence="2">
    <location>
        <begin position="231"/>
        <end position="273"/>
    </location>
</feature>
<dbReference type="Gene3D" id="3.55.40.20">
    <property type="entry name" value="Iron/manganese superoxide dismutase, C-terminal domain"/>
    <property type="match status" value="1"/>
</dbReference>
<gene>
    <name evidence="3" type="ORF">JMJ35_001369</name>
</gene>
<proteinExistence type="predicted"/>
<dbReference type="PANTHER" id="PTHR43595:SF2">
    <property type="entry name" value="SMALL RIBOSOMAL SUBUNIT PROTEIN MS42"/>
    <property type="match status" value="1"/>
</dbReference>
<reference evidence="3" key="1">
    <citation type="submission" date="2023-03" db="EMBL/GenBank/DDBJ databases">
        <title>Complete genome of Cladonia borealis.</title>
        <authorList>
            <person name="Park H."/>
        </authorList>
    </citation>
    <scope>NUCLEOTIDE SEQUENCE</scope>
    <source>
        <strain evidence="3">ANT050790</strain>
    </source>
</reference>
<dbReference type="Proteomes" id="UP001166286">
    <property type="component" value="Unassembled WGS sequence"/>
</dbReference>
<protein>
    <recommendedName>
        <fullName evidence="2">Manganese/iron superoxide dismutase C-terminal domain-containing protein</fullName>
    </recommendedName>
</protein>
<accession>A0AA39R9T2</accession>
<dbReference type="SUPFAM" id="SSF46609">
    <property type="entry name" value="Fe,Mn superoxide dismutase (SOD), N-terminal domain"/>
    <property type="match status" value="1"/>
</dbReference>
<name>A0AA39R9T2_9LECA</name>
<evidence type="ECO:0000313" key="4">
    <source>
        <dbReference type="Proteomes" id="UP001166286"/>
    </source>
</evidence>
<dbReference type="InterPro" id="IPR019832">
    <property type="entry name" value="Mn/Fe_SOD_C"/>
</dbReference>
<dbReference type="EMBL" id="JAFEKC020000002">
    <property type="protein sequence ID" value="KAK0516766.1"/>
    <property type="molecule type" value="Genomic_DNA"/>
</dbReference>
<dbReference type="SUPFAM" id="SSF54719">
    <property type="entry name" value="Fe,Mn superoxide dismutase (SOD), C-terminal domain"/>
    <property type="match status" value="1"/>
</dbReference>
<dbReference type="InterPro" id="IPR036324">
    <property type="entry name" value="Mn/Fe_SOD_N_sf"/>
</dbReference>
<feature type="domain" description="Manganese/iron superoxide dismutase C-terminal" evidence="2">
    <location>
        <begin position="133"/>
        <end position="174"/>
    </location>
</feature>
<dbReference type="GO" id="GO:0005737">
    <property type="term" value="C:cytoplasm"/>
    <property type="evidence" value="ECO:0007669"/>
    <property type="project" value="TreeGrafter"/>
</dbReference>
<comment type="function">
    <text evidence="1">Component of the mitochondrial ribosome (mitoribosome), a dedicated translation machinery responsible for the synthesis of mitochondrial genome-encoded proteins, including at least some of the essential transmembrane subunits of the mitochondrial respiratory chain. The mitoribosomes are attached to the mitochondrial inner membrane and translation products are cotranslationally integrated into the membrane.</text>
</comment>
<dbReference type="InterPro" id="IPR036314">
    <property type="entry name" value="SOD_C_sf"/>
</dbReference>
<comment type="caution">
    <text evidence="3">The sequence shown here is derived from an EMBL/GenBank/DDBJ whole genome shotgun (WGS) entry which is preliminary data.</text>
</comment>
<evidence type="ECO:0000313" key="3">
    <source>
        <dbReference type="EMBL" id="KAK0516766.1"/>
    </source>
</evidence>
<keyword evidence="4" id="KW-1185">Reference proteome</keyword>
<evidence type="ECO:0000259" key="2">
    <source>
        <dbReference type="Pfam" id="PF02777"/>
    </source>
</evidence>
<sequence length="302" mass="34024">MILSNPLRQQTALRAYRPSICVQCLYNPKSQRRRLHRVPQLTHDAAFAEHGVGRMLGPESYITAWRDYQSYLVDRLNKMTADTKDATRPTKDILVEYARSPTHASLFNHASMAWNNHSFFSTLSPTPSPISPSLEKKISSSFSSIESFRATFLATANAMFGPGFVWLVKRDDYNRNSQALPELAILTTFIAGSPLPRAHYRKQEQDLNTSLQAGMFGPRSGNEPMMAPGAVMLEPMLCVNTWQHVWLHDYGFGGKREYLERWWDSVDWDVVERNGQFDAFGGRRGWGLGMATGTGSDLGAGR</sequence>
<dbReference type="GO" id="GO:0004784">
    <property type="term" value="F:superoxide dismutase activity"/>
    <property type="evidence" value="ECO:0007669"/>
    <property type="project" value="InterPro"/>
</dbReference>